<dbReference type="SUPFAM" id="SSF51735">
    <property type="entry name" value="NAD(P)-binding Rossmann-fold domains"/>
    <property type="match status" value="1"/>
</dbReference>
<dbReference type="InterPro" id="IPR036291">
    <property type="entry name" value="NAD(P)-bd_dom_sf"/>
</dbReference>
<evidence type="ECO:0000313" key="4">
    <source>
        <dbReference type="Proteomes" id="UP000078070"/>
    </source>
</evidence>
<name>A0A1A9EWL7_9GAMM</name>
<dbReference type="Pfam" id="PF01370">
    <property type="entry name" value="Epimerase"/>
    <property type="match status" value="1"/>
</dbReference>
<dbReference type="InterPro" id="IPR001509">
    <property type="entry name" value="Epimerase_deHydtase"/>
</dbReference>
<gene>
    <name evidence="3" type="ORF">A8C75_05095</name>
</gene>
<evidence type="ECO:0000259" key="2">
    <source>
        <dbReference type="Pfam" id="PF01370"/>
    </source>
</evidence>
<reference evidence="4" key="1">
    <citation type="submission" date="2016-05" db="EMBL/GenBank/DDBJ databases">
        <authorList>
            <person name="Baek K."/>
            <person name="Yang S.-J."/>
        </authorList>
    </citation>
    <scope>NUCLEOTIDE SEQUENCE [LARGE SCALE GENOMIC DNA]</scope>
    <source>
        <strain evidence="4">ST58-10</strain>
    </source>
</reference>
<protein>
    <submittedName>
        <fullName evidence="3">Protein CapI</fullName>
    </submittedName>
</protein>
<dbReference type="EMBL" id="CP015839">
    <property type="protein sequence ID" value="ANG61923.1"/>
    <property type="molecule type" value="Genomic_DNA"/>
</dbReference>
<dbReference type="Proteomes" id="UP000078070">
    <property type="component" value="Chromosome"/>
</dbReference>
<keyword evidence="4" id="KW-1185">Reference proteome</keyword>
<dbReference type="CDD" id="cd05253">
    <property type="entry name" value="UDP_GE_SDE_e"/>
    <property type="match status" value="1"/>
</dbReference>
<feature type="domain" description="NAD-dependent epimerase/dehydratase" evidence="2">
    <location>
        <begin position="3"/>
        <end position="237"/>
    </location>
</feature>
<accession>A0A1A9EWL7</accession>
<sequence length="337" mass="36575">MKVLITGVAGFIGFHVARRLLSEGWQVLGLDSLNDYYDPALKQARLALLRPQAGFRFAGADLADRSAMEALFADQPFDRVIHLAAQAGVRYSLENPHAYVDANLAGLLNVLEGCRAQQVAHLVYASSSSVYGLNTQVPFAESDAVDHPVSLYAATKKSGELLAHSYSHLYGLPATGLRFFTVYGPWGRPDMAPIKFARAISAGEAIDVYNQGDMSRDFTYIDDIVEGVVQVLDQIPAAQPGWTPEQGSRGQSSAPYRIFNIGAGQPVGLLDFIQTLEAALGVQARKNFLPMQPGDVARTWASTEALRQQTGFSPAVGLEEGVGKFVDWYRAYYGPSV</sequence>
<evidence type="ECO:0000256" key="1">
    <source>
        <dbReference type="ARBA" id="ARBA00023027"/>
    </source>
</evidence>
<dbReference type="RefSeq" id="WP_067379051.1">
    <property type="nucleotide sequence ID" value="NZ_CP015839.1"/>
</dbReference>
<dbReference type="OrthoDB" id="9803010at2"/>
<evidence type="ECO:0000313" key="3">
    <source>
        <dbReference type="EMBL" id="ANG61923.1"/>
    </source>
</evidence>
<dbReference type="PANTHER" id="PTHR43574">
    <property type="entry name" value="EPIMERASE-RELATED"/>
    <property type="match status" value="1"/>
</dbReference>
<dbReference type="KEGG" id="mars:A8C75_05095"/>
<dbReference type="Gene3D" id="3.40.50.720">
    <property type="entry name" value="NAD(P)-binding Rossmann-like Domain"/>
    <property type="match status" value="1"/>
</dbReference>
<reference evidence="3 4" key="2">
    <citation type="journal article" date="2018" name="Int. J. Syst. Evol. Microbiol.">
        <title>Marinobacterium aestuarii sp. nov., a benzene-degrading marine bacterium isolated from estuary sediment.</title>
        <authorList>
            <person name="Bae S.S."/>
            <person name="Jung J."/>
            <person name="Chung D."/>
            <person name="Baek K."/>
        </authorList>
    </citation>
    <scope>NUCLEOTIDE SEQUENCE [LARGE SCALE GENOMIC DNA]</scope>
    <source>
        <strain evidence="3 4">ST58-10</strain>
    </source>
</reference>
<dbReference type="AlphaFoldDB" id="A0A1A9EWL7"/>
<dbReference type="STRING" id="1821621.A8C75_05095"/>
<proteinExistence type="predicted"/>
<organism evidence="3 4">
    <name type="scientific">Marinobacterium aestuarii</name>
    <dbReference type="NCBI Taxonomy" id="1821621"/>
    <lineage>
        <taxon>Bacteria</taxon>
        <taxon>Pseudomonadati</taxon>
        <taxon>Pseudomonadota</taxon>
        <taxon>Gammaproteobacteria</taxon>
        <taxon>Oceanospirillales</taxon>
        <taxon>Oceanospirillaceae</taxon>
        <taxon>Marinobacterium</taxon>
    </lineage>
</organism>
<dbReference type="PRINTS" id="PR01713">
    <property type="entry name" value="NUCEPIMERASE"/>
</dbReference>
<keyword evidence="1" id="KW-0520">NAD</keyword>